<sequence>MSTLRLGSQQLRCIRQFHKSPLQRQQWITASASQAPRRNLTTTPILSQSLSRNAFGRLEEAEIDIETVKFDPEVVAASGIRPQPIKPFVGIEHARPIPTTPSYFTRQPYFNDALIRITKLYKKYQHLPTAPPERVLPQSWKTIGEYKATCGEPIKALPFSKLLGMAKKMHAIEPDMMPQEVTDALREFKRGIDVHLNVAKPLHIDRFGRAVGTGRRKTSTARAWVVEGTGEVQVNGKPLSEVFGRVHDRESAIWALHSTERVDKYNVWALVSGGGTTGQAEALTLAISKALLAHEPGLKTALRQAGCVTRDKRKVERKKHGHLKARKMPAWNRR</sequence>
<dbReference type="GO" id="GO:0005763">
    <property type="term" value="C:mitochondrial small ribosomal subunit"/>
    <property type="evidence" value="ECO:0007669"/>
    <property type="project" value="TreeGrafter"/>
</dbReference>
<dbReference type="Proteomes" id="UP000813385">
    <property type="component" value="Unassembled WGS sequence"/>
</dbReference>
<keyword evidence="9" id="KW-1185">Reference proteome</keyword>
<dbReference type="PROSITE" id="PS00360">
    <property type="entry name" value="RIBOSOMAL_S9"/>
    <property type="match status" value="1"/>
</dbReference>
<dbReference type="OrthoDB" id="10254627at2759"/>
<dbReference type="InterPro" id="IPR014721">
    <property type="entry name" value="Ribsml_uS5_D2-typ_fold_subgr"/>
</dbReference>
<gene>
    <name evidence="8" type="ORF">B0T11DRAFT_329048</name>
</gene>
<dbReference type="InterPro" id="IPR000754">
    <property type="entry name" value="Ribosomal_uS9"/>
</dbReference>
<dbReference type="SUPFAM" id="SSF54211">
    <property type="entry name" value="Ribosomal protein S5 domain 2-like"/>
    <property type="match status" value="1"/>
</dbReference>
<dbReference type="InterPro" id="IPR023035">
    <property type="entry name" value="Ribosomal_uS9_bac/plastid"/>
</dbReference>
<accession>A0A8K0TIC1</accession>
<dbReference type="Pfam" id="PF00380">
    <property type="entry name" value="Ribosomal_S9"/>
    <property type="match status" value="1"/>
</dbReference>
<dbReference type="InterPro" id="IPR020574">
    <property type="entry name" value="Ribosomal_uS9_CS"/>
</dbReference>
<dbReference type="PANTHER" id="PTHR21569:SF1">
    <property type="entry name" value="SMALL RIBOSOMAL SUBUNIT PROTEIN US9M"/>
    <property type="match status" value="1"/>
</dbReference>
<feature type="region of interest" description="Disordered" evidence="7">
    <location>
        <begin position="312"/>
        <end position="334"/>
    </location>
</feature>
<evidence type="ECO:0000256" key="3">
    <source>
        <dbReference type="ARBA" id="ARBA00023274"/>
    </source>
</evidence>
<dbReference type="PANTHER" id="PTHR21569">
    <property type="entry name" value="RIBOSOMAL PROTEIN S9"/>
    <property type="match status" value="1"/>
</dbReference>
<evidence type="ECO:0000256" key="5">
    <source>
        <dbReference type="ARBA" id="ARBA00042623"/>
    </source>
</evidence>
<dbReference type="Gene3D" id="3.30.230.10">
    <property type="match status" value="1"/>
</dbReference>
<dbReference type="GO" id="GO:0003723">
    <property type="term" value="F:RNA binding"/>
    <property type="evidence" value="ECO:0007669"/>
    <property type="project" value="TreeGrafter"/>
</dbReference>
<comment type="similarity">
    <text evidence="1 6">Belongs to the universal ribosomal protein uS9 family.</text>
</comment>
<evidence type="ECO:0000256" key="4">
    <source>
        <dbReference type="ARBA" id="ARBA00039318"/>
    </source>
</evidence>
<dbReference type="NCBIfam" id="NF001099">
    <property type="entry name" value="PRK00132.1"/>
    <property type="match status" value="1"/>
</dbReference>
<evidence type="ECO:0000256" key="7">
    <source>
        <dbReference type="SAM" id="MobiDB-lite"/>
    </source>
</evidence>
<evidence type="ECO:0000256" key="1">
    <source>
        <dbReference type="ARBA" id="ARBA00005251"/>
    </source>
</evidence>
<organism evidence="8 9">
    <name type="scientific">Plectosphaerella cucumerina</name>
    <dbReference type="NCBI Taxonomy" id="40658"/>
    <lineage>
        <taxon>Eukaryota</taxon>
        <taxon>Fungi</taxon>
        <taxon>Dikarya</taxon>
        <taxon>Ascomycota</taxon>
        <taxon>Pezizomycotina</taxon>
        <taxon>Sordariomycetes</taxon>
        <taxon>Hypocreomycetidae</taxon>
        <taxon>Glomerellales</taxon>
        <taxon>Plectosphaerellaceae</taxon>
        <taxon>Plectosphaerella</taxon>
    </lineage>
</organism>
<keyword evidence="3 6" id="KW-0687">Ribonucleoprotein</keyword>
<feature type="compositionally biased region" description="Basic residues" evidence="7">
    <location>
        <begin position="315"/>
        <end position="334"/>
    </location>
</feature>
<dbReference type="EMBL" id="JAGPXD010000003">
    <property type="protein sequence ID" value="KAH7363040.1"/>
    <property type="molecule type" value="Genomic_DNA"/>
</dbReference>
<evidence type="ECO:0000256" key="6">
    <source>
        <dbReference type="RuleBase" id="RU003815"/>
    </source>
</evidence>
<evidence type="ECO:0000313" key="8">
    <source>
        <dbReference type="EMBL" id="KAH7363040.1"/>
    </source>
</evidence>
<protein>
    <recommendedName>
        <fullName evidence="4">Small ribosomal subunit protein uS9m</fullName>
    </recommendedName>
    <alternativeName>
        <fullName evidence="5">37S ribosomal protein S9, mitochondrial</fullName>
    </alternativeName>
</protein>
<comment type="caution">
    <text evidence="8">The sequence shown here is derived from an EMBL/GenBank/DDBJ whole genome shotgun (WGS) entry which is preliminary data.</text>
</comment>
<dbReference type="FunFam" id="3.30.230.10:FF:000001">
    <property type="entry name" value="30S ribosomal protein S9"/>
    <property type="match status" value="1"/>
</dbReference>
<evidence type="ECO:0000256" key="2">
    <source>
        <dbReference type="ARBA" id="ARBA00022980"/>
    </source>
</evidence>
<name>A0A8K0TIC1_9PEZI</name>
<dbReference type="GO" id="GO:0003735">
    <property type="term" value="F:structural constituent of ribosome"/>
    <property type="evidence" value="ECO:0007669"/>
    <property type="project" value="InterPro"/>
</dbReference>
<proteinExistence type="inferred from homology"/>
<dbReference type="InterPro" id="IPR020568">
    <property type="entry name" value="Ribosomal_Su5_D2-typ_SF"/>
</dbReference>
<dbReference type="AlphaFoldDB" id="A0A8K0TIC1"/>
<reference evidence="8" key="1">
    <citation type="journal article" date="2021" name="Nat. Commun.">
        <title>Genetic determinants of endophytism in the Arabidopsis root mycobiome.</title>
        <authorList>
            <person name="Mesny F."/>
            <person name="Miyauchi S."/>
            <person name="Thiergart T."/>
            <person name="Pickel B."/>
            <person name="Atanasova L."/>
            <person name="Karlsson M."/>
            <person name="Huettel B."/>
            <person name="Barry K.W."/>
            <person name="Haridas S."/>
            <person name="Chen C."/>
            <person name="Bauer D."/>
            <person name="Andreopoulos W."/>
            <person name="Pangilinan J."/>
            <person name="LaButti K."/>
            <person name="Riley R."/>
            <person name="Lipzen A."/>
            <person name="Clum A."/>
            <person name="Drula E."/>
            <person name="Henrissat B."/>
            <person name="Kohler A."/>
            <person name="Grigoriev I.V."/>
            <person name="Martin F.M."/>
            <person name="Hacquard S."/>
        </authorList>
    </citation>
    <scope>NUCLEOTIDE SEQUENCE</scope>
    <source>
        <strain evidence="8">MPI-CAGE-AT-0016</strain>
    </source>
</reference>
<evidence type="ECO:0000313" key="9">
    <source>
        <dbReference type="Proteomes" id="UP000813385"/>
    </source>
</evidence>
<keyword evidence="2 6" id="KW-0689">Ribosomal protein</keyword>
<dbReference type="GO" id="GO:0006412">
    <property type="term" value="P:translation"/>
    <property type="evidence" value="ECO:0007669"/>
    <property type="project" value="InterPro"/>
</dbReference>